<evidence type="ECO:0000313" key="1">
    <source>
        <dbReference type="EMBL" id="MFC4136607.1"/>
    </source>
</evidence>
<gene>
    <name evidence="1" type="ORF">ACFOZ4_38880</name>
</gene>
<dbReference type="Proteomes" id="UP001595816">
    <property type="component" value="Unassembled WGS sequence"/>
</dbReference>
<name>A0ABV8LZR8_9ACTN</name>
<dbReference type="CDD" id="cd06990">
    <property type="entry name" value="cupin_DUF861"/>
    <property type="match status" value="1"/>
</dbReference>
<accession>A0ABV8LZR8</accession>
<dbReference type="RefSeq" id="WP_253760294.1">
    <property type="nucleotide sequence ID" value="NZ_JAMZDZ010000001.1"/>
</dbReference>
<proteinExistence type="predicted"/>
<sequence>MNTIEVKSFEKPDETRPFQGNGMADIVMLGGKPVARGTFEPGWKWSKNVKPLAGTELCEVQHLIYLLQGRMVVHMKDGSEQELTPGEVAFVLPGHDAEVIGNEACIALDFGEIATYAKPS</sequence>
<dbReference type="EMBL" id="JBHSAY010000033">
    <property type="protein sequence ID" value="MFC4136607.1"/>
    <property type="molecule type" value="Genomic_DNA"/>
</dbReference>
<dbReference type="SUPFAM" id="SSF51182">
    <property type="entry name" value="RmlC-like cupins"/>
    <property type="match status" value="1"/>
</dbReference>
<protein>
    <submittedName>
        <fullName evidence="1">Cupin domain-containing protein</fullName>
    </submittedName>
</protein>
<dbReference type="InterPro" id="IPR011051">
    <property type="entry name" value="RmlC_Cupin_sf"/>
</dbReference>
<dbReference type="InterPro" id="IPR014710">
    <property type="entry name" value="RmlC-like_jellyroll"/>
</dbReference>
<reference evidence="2" key="1">
    <citation type="journal article" date="2019" name="Int. J. Syst. Evol. Microbiol.">
        <title>The Global Catalogue of Microorganisms (GCM) 10K type strain sequencing project: providing services to taxonomists for standard genome sequencing and annotation.</title>
        <authorList>
            <consortium name="The Broad Institute Genomics Platform"/>
            <consortium name="The Broad Institute Genome Sequencing Center for Infectious Disease"/>
            <person name="Wu L."/>
            <person name="Ma J."/>
        </authorList>
    </citation>
    <scope>NUCLEOTIDE SEQUENCE [LARGE SCALE GENOMIC DNA]</scope>
    <source>
        <strain evidence="2">CGMCC 4.7289</strain>
    </source>
</reference>
<evidence type="ECO:0000313" key="2">
    <source>
        <dbReference type="Proteomes" id="UP001595816"/>
    </source>
</evidence>
<keyword evidence="2" id="KW-1185">Reference proteome</keyword>
<comment type="caution">
    <text evidence="1">The sequence shown here is derived from an EMBL/GenBank/DDBJ whole genome shotgun (WGS) entry which is preliminary data.</text>
</comment>
<organism evidence="1 2">
    <name type="scientific">Hamadaea flava</name>
    <dbReference type="NCBI Taxonomy" id="1742688"/>
    <lineage>
        <taxon>Bacteria</taxon>
        <taxon>Bacillati</taxon>
        <taxon>Actinomycetota</taxon>
        <taxon>Actinomycetes</taxon>
        <taxon>Micromonosporales</taxon>
        <taxon>Micromonosporaceae</taxon>
        <taxon>Hamadaea</taxon>
    </lineage>
</organism>
<dbReference type="Gene3D" id="2.60.120.10">
    <property type="entry name" value="Jelly Rolls"/>
    <property type="match status" value="1"/>
</dbReference>